<reference evidence="3" key="2">
    <citation type="submission" date="2016-04" db="EMBL/GenBank/DDBJ databases">
        <title>First Complete Genome Sequence of a Subdivision 6 Acidobacterium.</title>
        <authorList>
            <person name="Huang S."/>
            <person name="Vieira S."/>
            <person name="Bunk B."/>
            <person name="Riedel T."/>
            <person name="Sproeer C."/>
            <person name="Overmann J."/>
        </authorList>
    </citation>
    <scope>NUCLEOTIDE SEQUENCE [LARGE SCALE GENOMIC DNA]</scope>
    <source>
        <strain evidence="3">DSM 100886 HEG_-6_39</strain>
    </source>
</reference>
<evidence type="ECO:0000256" key="1">
    <source>
        <dbReference type="SAM" id="MobiDB-lite"/>
    </source>
</evidence>
<dbReference type="AlphaFoldDB" id="A0A143PKF3"/>
<feature type="region of interest" description="Disordered" evidence="1">
    <location>
        <begin position="117"/>
        <end position="142"/>
    </location>
</feature>
<accession>A0A143PKF3</accession>
<feature type="compositionally biased region" description="Basic and acidic residues" evidence="1">
    <location>
        <begin position="133"/>
        <end position="142"/>
    </location>
</feature>
<proteinExistence type="predicted"/>
<sequence length="142" mass="15220">MRSVRGHVRLWAIAWLLIQAAALSAFVPRDCCALHRQAESTPSCHEPPKPSHCPMPASGDAPCPMHRHEAAGHARGEGSGTPDCVMRRACQTPAVFTIFANAGIMPVTLTATLDAGVPVPEPTLRETPLARNRPPDPRPPRA</sequence>
<name>A0A143PKF3_LUTPR</name>
<organism evidence="2 3">
    <name type="scientific">Luteitalea pratensis</name>
    <dbReference type="NCBI Taxonomy" id="1855912"/>
    <lineage>
        <taxon>Bacteria</taxon>
        <taxon>Pseudomonadati</taxon>
        <taxon>Acidobacteriota</taxon>
        <taxon>Vicinamibacteria</taxon>
        <taxon>Vicinamibacterales</taxon>
        <taxon>Vicinamibacteraceae</taxon>
        <taxon>Luteitalea</taxon>
    </lineage>
</organism>
<reference evidence="2 3" key="1">
    <citation type="journal article" date="2016" name="Genome Announc.">
        <title>First Complete Genome Sequence of a Subdivision 6 Acidobacterium Strain.</title>
        <authorList>
            <person name="Huang S."/>
            <person name="Vieira S."/>
            <person name="Bunk B."/>
            <person name="Riedel T."/>
            <person name="Sproer C."/>
            <person name="Overmann J."/>
        </authorList>
    </citation>
    <scope>NUCLEOTIDE SEQUENCE [LARGE SCALE GENOMIC DNA]</scope>
    <source>
        <strain evidence="3">DSM 100886 HEG_-6_39</strain>
    </source>
</reference>
<dbReference type="Proteomes" id="UP000076079">
    <property type="component" value="Chromosome"/>
</dbReference>
<gene>
    <name evidence="2" type="ORF">LuPra_02254</name>
</gene>
<protein>
    <submittedName>
        <fullName evidence="2">Uncharacterized protein</fullName>
    </submittedName>
</protein>
<dbReference type="STRING" id="1855912.LuPra_02254"/>
<dbReference type="EMBL" id="CP015136">
    <property type="protein sequence ID" value="AMY09045.1"/>
    <property type="molecule type" value="Genomic_DNA"/>
</dbReference>
<keyword evidence="3" id="KW-1185">Reference proteome</keyword>
<evidence type="ECO:0000313" key="2">
    <source>
        <dbReference type="EMBL" id="AMY09045.1"/>
    </source>
</evidence>
<dbReference type="KEGG" id="abac:LuPra_02254"/>
<evidence type="ECO:0000313" key="3">
    <source>
        <dbReference type="Proteomes" id="UP000076079"/>
    </source>
</evidence>